<organism evidence="1 2">
    <name type="scientific">Mycobacterium phage CELFI</name>
    <dbReference type="NCBI Taxonomy" id="2769359"/>
    <lineage>
        <taxon>Viruses</taxon>
        <taxon>Duplodnaviria</taxon>
        <taxon>Heunggongvirae</taxon>
        <taxon>Uroviricota</taxon>
        <taxon>Caudoviricetes</taxon>
        <taxon>Vilmaviridae</taxon>
        <taxon>Lclasvirinae</taxon>
        <taxon>Faithunavirus</taxon>
        <taxon>Faithunavirus CELFI</taxon>
    </lineage>
</organism>
<evidence type="ECO:0000313" key="2">
    <source>
        <dbReference type="Proteomes" id="UP000516064"/>
    </source>
</evidence>
<protein>
    <submittedName>
        <fullName evidence="1">Uncharacterized protein</fullName>
    </submittedName>
</protein>
<keyword evidence="2" id="KW-1185">Reference proteome</keyword>
<proteinExistence type="predicted"/>
<dbReference type="GeneID" id="63209311"/>
<evidence type="ECO:0000313" key="1">
    <source>
        <dbReference type="EMBL" id="QNO01074.1"/>
    </source>
</evidence>
<dbReference type="EMBL" id="MT758688">
    <property type="protein sequence ID" value="QNO01074.1"/>
    <property type="molecule type" value="Genomic_DNA"/>
</dbReference>
<sequence>MTTMTDLAREVVLSPDGNLSIKGTNVWLPSDPDELERERQVCAQRLADIFQAKRYLLEQEDREYGGAIDFATRKANETCGRSSQVLYRDMSSRDKRWWVAFLKAVRNEGE</sequence>
<dbReference type="KEGG" id="vg:63209311"/>
<dbReference type="Proteomes" id="UP000516064">
    <property type="component" value="Segment"/>
</dbReference>
<dbReference type="RefSeq" id="YP_010012762.1">
    <property type="nucleotide sequence ID" value="NC_053506.1"/>
</dbReference>
<accession>A0A7G9V468</accession>
<reference evidence="1 2" key="1">
    <citation type="submission" date="2020-07" db="EMBL/GenBank/DDBJ databases">
        <title>Tightening bonds in Latin-America through phage discovery.</title>
        <authorList>
            <person name="Payaslian F.P."/>
            <person name="Gradaschi V."/>
            <person name="Rondon Salazar L."/>
            <person name="Dieterle M.E."/>
            <person name="Urdaniz E."/>
            <person name="Di Paola M."/>
            <person name="Pena Carcamo J."/>
            <person name="Zon F."/>
            <person name="Allievi M.C."/>
            <person name="Sosa E."/>
            <person name="Fernandez Do Porto D."/>
            <person name="Loessner M.J."/>
            <person name="Sanchez Rivas C."/>
            <person name="Raya R."/>
            <person name="Reyes A."/>
            <person name="Piuri M."/>
        </authorList>
    </citation>
    <scope>NUCLEOTIDE SEQUENCE [LARGE SCALE GENOMIC DNA]</scope>
</reference>
<name>A0A7G9V468_9CAUD</name>